<feature type="region of interest" description="Disordered" evidence="4">
    <location>
        <begin position="1"/>
        <end position="53"/>
    </location>
</feature>
<dbReference type="Proteomes" id="UP000799421">
    <property type="component" value="Unassembled WGS sequence"/>
</dbReference>
<dbReference type="SUPFAM" id="SSF50978">
    <property type="entry name" value="WD40 repeat-like"/>
    <property type="match status" value="1"/>
</dbReference>
<feature type="compositionally biased region" description="Acidic residues" evidence="4">
    <location>
        <begin position="13"/>
        <end position="48"/>
    </location>
</feature>
<keyword evidence="2" id="KW-0677">Repeat</keyword>
<dbReference type="InterPro" id="IPR015943">
    <property type="entry name" value="WD40/YVTN_repeat-like_dom_sf"/>
</dbReference>
<dbReference type="PROSITE" id="PS50082">
    <property type="entry name" value="WD_REPEATS_2"/>
    <property type="match status" value="1"/>
</dbReference>
<evidence type="ECO:0000313" key="6">
    <source>
        <dbReference type="Proteomes" id="UP000799421"/>
    </source>
</evidence>
<keyword evidence="6" id="KW-1185">Reference proteome</keyword>
<protein>
    <submittedName>
        <fullName evidence="5">WD40 repeat-like protein</fullName>
    </submittedName>
</protein>
<evidence type="ECO:0000256" key="2">
    <source>
        <dbReference type="ARBA" id="ARBA00022737"/>
    </source>
</evidence>
<dbReference type="Pfam" id="PF00400">
    <property type="entry name" value="WD40"/>
    <property type="match status" value="4"/>
</dbReference>
<dbReference type="SMART" id="SM00320">
    <property type="entry name" value="WD40"/>
    <property type="match status" value="8"/>
</dbReference>
<dbReference type="InterPro" id="IPR001680">
    <property type="entry name" value="WD40_rpt"/>
</dbReference>
<organism evidence="5 6">
    <name type="scientific">Piedraia hortae CBS 480.64</name>
    <dbReference type="NCBI Taxonomy" id="1314780"/>
    <lineage>
        <taxon>Eukaryota</taxon>
        <taxon>Fungi</taxon>
        <taxon>Dikarya</taxon>
        <taxon>Ascomycota</taxon>
        <taxon>Pezizomycotina</taxon>
        <taxon>Dothideomycetes</taxon>
        <taxon>Dothideomycetidae</taxon>
        <taxon>Capnodiales</taxon>
        <taxon>Piedraiaceae</taxon>
        <taxon>Piedraia</taxon>
    </lineage>
</organism>
<dbReference type="PANTHER" id="PTHR19857">
    <property type="entry name" value="MITOCHONDRIAL DIVISION PROTEIN 1-RELATED"/>
    <property type="match status" value="1"/>
</dbReference>
<accession>A0A6A7C0B1</accession>
<feature type="repeat" description="WD" evidence="3">
    <location>
        <begin position="205"/>
        <end position="237"/>
    </location>
</feature>
<evidence type="ECO:0000256" key="1">
    <source>
        <dbReference type="ARBA" id="ARBA00022574"/>
    </source>
</evidence>
<evidence type="ECO:0000313" key="5">
    <source>
        <dbReference type="EMBL" id="KAF2860365.1"/>
    </source>
</evidence>
<name>A0A6A7C0B1_9PEZI</name>
<keyword evidence="1 3" id="KW-0853">WD repeat</keyword>
<dbReference type="PANTHER" id="PTHR19857:SF8">
    <property type="entry name" value="ANGIO-ASSOCIATED MIGRATORY CELL PROTEIN"/>
    <property type="match status" value="1"/>
</dbReference>
<evidence type="ECO:0000256" key="4">
    <source>
        <dbReference type="SAM" id="MobiDB-lite"/>
    </source>
</evidence>
<dbReference type="InterPro" id="IPR051179">
    <property type="entry name" value="WD_repeat_multifunction"/>
</dbReference>
<evidence type="ECO:0000256" key="3">
    <source>
        <dbReference type="PROSITE-ProRule" id="PRU00221"/>
    </source>
</evidence>
<dbReference type="OrthoDB" id="10261640at2759"/>
<proteinExistence type="predicted"/>
<reference evidence="5" key="1">
    <citation type="journal article" date="2020" name="Stud. Mycol.">
        <title>101 Dothideomycetes genomes: a test case for predicting lifestyles and emergence of pathogens.</title>
        <authorList>
            <person name="Haridas S."/>
            <person name="Albert R."/>
            <person name="Binder M."/>
            <person name="Bloem J."/>
            <person name="Labutti K."/>
            <person name="Salamov A."/>
            <person name="Andreopoulos B."/>
            <person name="Baker S."/>
            <person name="Barry K."/>
            <person name="Bills G."/>
            <person name="Bluhm B."/>
            <person name="Cannon C."/>
            <person name="Castanera R."/>
            <person name="Culley D."/>
            <person name="Daum C."/>
            <person name="Ezra D."/>
            <person name="Gonzalez J."/>
            <person name="Henrissat B."/>
            <person name="Kuo A."/>
            <person name="Liang C."/>
            <person name="Lipzen A."/>
            <person name="Lutzoni F."/>
            <person name="Magnuson J."/>
            <person name="Mondo S."/>
            <person name="Nolan M."/>
            <person name="Ohm R."/>
            <person name="Pangilinan J."/>
            <person name="Park H.-J."/>
            <person name="Ramirez L."/>
            <person name="Alfaro M."/>
            <person name="Sun H."/>
            <person name="Tritt A."/>
            <person name="Yoshinaga Y."/>
            <person name="Zwiers L.-H."/>
            <person name="Turgeon B."/>
            <person name="Goodwin S."/>
            <person name="Spatafora J."/>
            <person name="Crous P."/>
            <person name="Grigoriev I."/>
        </authorList>
    </citation>
    <scope>NUCLEOTIDE SEQUENCE</scope>
    <source>
        <strain evidence="5">CBS 480.64</strain>
    </source>
</reference>
<dbReference type="InterPro" id="IPR036322">
    <property type="entry name" value="WD40_repeat_dom_sf"/>
</dbReference>
<feature type="compositionally biased region" description="Basic and acidic residues" evidence="4">
    <location>
        <begin position="1"/>
        <end position="12"/>
    </location>
</feature>
<sequence>MSHDEEDVMRMEDAEEEVAPEDSGDEDMDMDDEDNDDSDQEMEEEYTGPDDSIARFTHHKSSVFCIAQHPKVPDIMATGGGDDIGYVWSSAPKEGNNGESQDIIAALEHQTESVNAICFLEPHGDFIVTGSLSGKINIYITPKDIFPTGLFISSMLETREVIWMHACPHGQHPYVFAVGAEDGTVWIYGLTPEQTTGILHILRTYNQHTDSCTAGAWSPDGKMLATVSNDSSLYIHDAFGDCCAGRTIVSMTGKDERFRVEDGFLSVAFSPGGGFVAVGGADGTIRIVGLPPPGTLRAGKFDPKTAGTLRTSFRYQSDGIETLDFSQPPQCLLAAGSLDGSIVVLDTSRNFNVRRQIRAHEDEAVVKVEFVKTYPGTSNPRSWQLTSCGHDGVVRRWDTRASNSVGMIGEWRGHRPGNERTGGVLDFVQFPDKIVTAGDDGKALVFKVEDGLSK</sequence>
<dbReference type="AlphaFoldDB" id="A0A6A7C0B1"/>
<dbReference type="Gene3D" id="2.130.10.10">
    <property type="entry name" value="YVTN repeat-like/Quinoprotein amine dehydrogenase"/>
    <property type="match status" value="1"/>
</dbReference>
<dbReference type="EMBL" id="MU005982">
    <property type="protein sequence ID" value="KAF2860365.1"/>
    <property type="molecule type" value="Genomic_DNA"/>
</dbReference>
<gene>
    <name evidence="5" type="ORF">K470DRAFT_257970</name>
</gene>